<comment type="caution">
    <text evidence="5">The sequence shown here is derived from an EMBL/GenBank/DDBJ whole genome shotgun (WGS) entry which is preliminary data.</text>
</comment>
<keyword evidence="2 5" id="KW-0808">Transferase</keyword>
<evidence type="ECO:0000313" key="5">
    <source>
        <dbReference type="EMBL" id="MDF0603615.1"/>
    </source>
</evidence>
<dbReference type="EMBL" id="JARGYC010000110">
    <property type="protein sequence ID" value="MDF0603615.1"/>
    <property type="molecule type" value="Genomic_DNA"/>
</dbReference>
<accession>A0AAE3NZ91</accession>
<evidence type="ECO:0000256" key="2">
    <source>
        <dbReference type="ARBA" id="ARBA00022679"/>
    </source>
</evidence>
<dbReference type="InterPro" id="IPR001296">
    <property type="entry name" value="Glyco_trans_1"/>
</dbReference>
<dbReference type="Pfam" id="PF13439">
    <property type="entry name" value="Glyco_transf_4"/>
    <property type="match status" value="1"/>
</dbReference>
<evidence type="ECO:0000256" key="1">
    <source>
        <dbReference type="ARBA" id="ARBA00022676"/>
    </source>
</evidence>
<dbReference type="PANTHER" id="PTHR12526">
    <property type="entry name" value="GLYCOSYLTRANSFERASE"/>
    <property type="match status" value="1"/>
</dbReference>
<dbReference type="Pfam" id="PF00534">
    <property type="entry name" value="Glycos_transf_1"/>
    <property type="match status" value="1"/>
</dbReference>
<reference evidence="5" key="1">
    <citation type="submission" date="2023-03" db="EMBL/GenBank/DDBJ databases">
        <title>Multiphase analysis and comparison of six strains from genera Psychromarinibacter, Lutimaribacter, and Maritimibacter, including a novel species: Psychromarinibacter sediminicola sp. nov.</title>
        <authorList>
            <person name="Wang Y.-H."/>
            <person name="Ye M.-Q."/>
            <person name="Du Z.-J."/>
        </authorList>
    </citation>
    <scope>NUCLEOTIDE SEQUENCE</scope>
    <source>
        <strain evidence="5">C21-152</strain>
    </source>
</reference>
<dbReference type="SUPFAM" id="SSF53756">
    <property type="entry name" value="UDP-Glycosyltransferase/glycogen phosphorylase"/>
    <property type="match status" value="1"/>
</dbReference>
<name>A0AAE3NZ91_9RHOB</name>
<evidence type="ECO:0000259" key="4">
    <source>
        <dbReference type="Pfam" id="PF13439"/>
    </source>
</evidence>
<feature type="domain" description="Glycosyl transferase family 1" evidence="3">
    <location>
        <begin position="190"/>
        <end position="358"/>
    </location>
</feature>
<evidence type="ECO:0000313" key="6">
    <source>
        <dbReference type="Proteomes" id="UP001220964"/>
    </source>
</evidence>
<dbReference type="Proteomes" id="UP001220964">
    <property type="component" value="Unassembled WGS sequence"/>
</dbReference>
<organism evidence="5 6">
    <name type="scientific">Psychromarinibacter sediminicola</name>
    <dbReference type="NCBI Taxonomy" id="3033385"/>
    <lineage>
        <taxon>Bacteria</taxon>
        <taxon>Pseudomonadati</taxon>
        <taxon>Pseudomonadota</taxon>
        <taxon>Alphaproteobacteria</taxon>
        <taxon>Rhodobacterales</taxon>
        <taxon>Paracoccaceae</taxon>
        <taxon>Psychromarinibacter</taxon>
    </lineage>
</organism>
<dbReference type="RefSeq" id="WP_275569732.1">
    <property type="nucleotide sequence ID" value="NZ_JARGYC010000110.1"/>
</dbReference>
<proteinExistence type="predicted"/>
<gene>
    <name evidence="5" type="ORF">P1J78_23070</name>
</gene>
<dbReference type="GO" id="GO:0016757">
    <property type="term" value="F:glycosyltransferase activity"/>
    <property type="evidence" value="ECO:0007669"/>
    <property type="project" value="UniProtKB-KW"/>
</dbReference>
<feature type="domain" description="Glycosyltransferase subfamily 4-like N-terminal" evidence="4">
    <location>
        <begin position="34"/>
        <end position="178"/>
    </location>
</feature>
<protein>
    <submittedName>
        <fullName evidence="5">Glycosyltransferase</fullName>
        <ecNumber evidence="5">2.4.-.-</ecNumber>
    </submittedName>
</protein>
<dbReference type="Gene3D" id="3.40.50.2000">
    <property type="entry name" value="Glycogen Phosphorylase B"/>
    <property type="match status" value="2"/>
</dbReference>
<dbReference type="AlphaFoldDB" id="A0AAE3NZ91"/>
<dbReference type="InterPro" id="IPR028098">
    <property type="entry name" value="Glyco_trans_4-like_N"/>
</dbReference>
<keyword evidence="1 5" id="KW-0328">Glycosyltransferase</keyword>
<sequence>MLKVANIIEDGRIAGPQVRMTNVAAKLMGHIKTTLVFPITNSRALQERCSELDVDFKTLPLTRLTKERRILLRYIFFSWWEVIVLMRYLRRERYDLVHVSGGSWQYKGLIAARLCGIPVIWHLNDTDMPRSVRTVFSVLSRLSSGFIFASYKSRAYYGALASNAMPQAVIPAPVDLERFETENLVEPSSKDRQLLKKLDGKIVVGTVSNISPVKDIGTFVDMAALCSAGRGDMEFIVVGPVYSNQSEYFEKIRYRSDKAGLTNIHFVGGRQDVRPLLSRFDIYTCTSTAESSPVSVWEAMAMSKPIVSTDVGDVPLHVKEKFNGAISPVGDAACLARSVLALAGDAELRHRFGTASRREACSAFELDDVAQRTLDLYIKVSSRYDSVKT</sequence>
<evidence type="ECO:0000259" key="3">
    <source>
        <dbReference type="Pfam" id="PF00534"/>
    </source>
</evidence>
<keyword evidence="6" id="KW-1185">Reference proteome</keyword>
<dbReference type="EC" id="2.4.-.-" evidence="5"/>
<dbReference type="PANTHER" id="PTHR12526:SF510">
    <property type="entry name" value="D-INOSITOL 3-PHOSPHATE GLYCOSYLTRANSFERASE"/>
    <property type="match status" value="1"/>
</dbReference>